<comment type="caution">
    <text evidence="2">The sequence shown here is derived from an EMBL/GenBank/DDBJ whole genome shotgun (WGS) entry which is preliminary data.</text>
</comment>
<dbReference type="Proteomes" id="UP000254711">
    <property type="component" value="Unassembled WGS sequence"/>
</dbReference>
<dbReference type="EMBL" id="QQSY01000001">
    <property type="protein sequence ID" value="RDI99529.1"/>
    <property type="molecule type" value="Genomic_DNA"/>
</dbReference>
<keyword evidence="1" id="KW-1133">Transmembrane helix</keyword>
<protein>
    <submittedName>
        <fullName evidence="2">LapA family protein</fullName>
    </submittedName>
</protein>
<dbReference type="GO" id="GO:0005886">
    <property type="term" value="C:plasma membrane"/>
    <property type="evidence" value="ECO:0007669"/>
    <property type="project" value="InterPro"/>
</dbReference>
<evidence type="ECO:0000313" key="3">
    <source>
        <dbReference type="Proteomes" id="UP000254711"/>
    </source>
</evidence>
<keyword evidence="1" id="KW-0812">Transmembrane</keyword>
<organism evidence="2 3">
    <name type="scientific">Dyella solisilvae</name>
    <dbReference type="NCBI Taxonomy" id="1920168"/>
    <lineage>
        <taxon>Bacteria</taxon>
        <taxon>Pseudomonadati</taxon>
        <taxon>Pseudomonadota</taxon>
        <taxon>Gammaproteobacteria</taxon>
        <taxon>Lysobacterales</taxon>
        <taxon>Rhodanobacteraceae</taxon>
        <taxon>Dyella</taxon>
    </lineage>
</organism>
<dbReference type="AlphaFoldDB" id="A0A370KA62"/>
<evidence type="ECO:0000313" key="2">
    <source>
        <dbReference type="EMBL" id="RDI99529.1"/>
    </source>
</evidence>
<evidence type="ECO:0000256" key="1">
    <source>
        <dbReference type="SAM" id="Phobius"/>
    </source>
</evidence>
<accession>A0A370KA62</accession>
<reference evidence="2 3" key="1">
    <citation type="submission" date="2018-07" db="EMBL/GenBank/DDBJ databases">
        <title>Dyella solisilvae sp. nov., isolated from the pine and broad-leaved mixed forest soil.</title>
        <authorList>
            <person name="Gao Z."/>
            <person name="Qiu L."/>
        </authorList>
    </citation>
    <scope>NUCLEOTIDE SEQUENCE [LARGE SCALE GENOMIC DNA]</scope>
    <source>
        <strain evidence="2 3">DHG54</strain>
    </source>
</reference>
<feature type="transmembrane region" description="Helical" evidence="1">
    <location>
        <begin position="44"/>
        <end position="63"/>
    </location>
</feature>
<sequence length="89" mass="9332">MRLIVTLILLLFIAAGIALGALNADLVGYDLGFARLELPKGAALLLALVIGWLLGGLTAWLGVSTRHRRQRRQVAAEARGKAKTSAAGA</sequence>
<dbReference type="RefSeq" id="WP_114823272.1">
    <property type="nucleotide sequence ID" value="NZ_QQSY01000001.1"/>
</dbReference>
<keyword evidence="1" id="KW-0472">Membrane</keyword>
<proteinExistence type="predicted"/>
<name>A0A370KA62_9GAMM</name>
<gene>
    <name evidence="2" type="ORF">DVT68_01345</name>
</gene>
<keyword evidence="3" id="KW-1185">Reference proteome</keyword>